<dbReference type="AlphaFoldDB" id="A0A022RBB9"/>
<keyword evidence="4" id="KW-0547">Nucleotide-binding</keyword>
<dbReference type="EMBL" id="KI630592">
    <property type="protein sequence ID" value="EYU36230.1"/>
    <property type="molecule type" value="Genomic_DNA"/>
</dbReference>
<evidence type="ECO:0000256" key="8">
    <source>
        <dbReference type="ARBA" id="ARBA00048679"/>
    </source>
</evidence>
<evidence type="ECO:0000256" key="3">
    <source>
        <dbReference type="ARBA" id="ARBA00022679"/>
    </source>
</evidence>
<keyword evidence="10" id="KW-1185">Reference proteome</keyword>
<protein>
    <recommendedName>
        <fullName evidence="1">non-specific serine/threonine protein kinase</fullName>
        <ecNumber evidence="1">2.7.11.1</ecNumber>
    </recommendedName>
</protein>
<evidence type="ECO:0000256" key="5">
    <source>
        <dbReference type="ARBA" id="ARBA00022777"/>
    </source>
</evidence>
<proteinExistence type="predicted"/>
<evidence type="ECO:0000256" key="6">
    <source>
        <dbReference type="ARBA" id="ARBA00022840"/>
    </source>
</evidence>
<gene>
    <name evidence="9" type="ORF">MIMGU_mgv1a0015911mg</name>
</gene>
<dbReference type="Proteomes" id="UP000030748">
    <property type="component" value="Unassembled WGS sequence"/>
</dbReference>
<dbReference type="InterPro" id="IPR011009">
    <property type="entry name" value="Kinase-like_dom_sf"/>
</dbReference>
<evidence type="ECO:0000313" key="9">
    <source>
        <dbReference type="EMBL" id="EYU36230.1"/>
    </source>
</evidence>
<dbReference type="STRING" id="4155.A0A022RBB9"/>
<evidence type="ECO:0000256" key="1">
    <source>
        <dbReference type="ARBA" id="ARBA00012513"/>
    </source>
</evidence>
<dbReference type="EC" id="2.7.11.1" evidence="1"/>
<comment type="catalytic activity">
    <reaction evidence="8">
        <text>L-seryl-[protein] + ATP = O-phospho-L-seryl-[protein] + ADP + H(+)</text>
        <dbReference type="Rhea" id="RHEA:17989"/>
        <dbReference type="Rhea" id="RHEA-COMP:9863"/>
        <dbReference type="Rhea" id="RHEA-COMP:11604"/>
        <dbReference type="ChEBI" id="CHEBI:15378"/>
        <dbReference type="ChEBI" id="CHEBI:29999"/>
        <dbReference type="ChEBI" id="CHEBI:30616"/>
        <dbReference type="ChEBI" id="CHEBI:83421"/>
        <dbReference type="ChEBI" id="CHEBI:456216"/>
        <dbReference type="EC" id="2.7.11.1"/>
    </reaction>
</comment>
<accession>A0A022RBB9</accession>
<evidence type="ECO:0000256" key="7">
    <source>
        <dbReference type="ARBA" id="ARBA00047899"/>
    </source>
</evidence>
<evidence type="ECO:0000256" key="2">
    <source>
        <dbReference type="ARBA" id="ARBA00022527"/>
    </source>
</evidence>
<keyword evidence="6" id="KW-0067">ATP-binding</keyword>
<dbReference type="GO" id="GO:0005524">
    <property type="term" value="F:ATP binding"/>
    <property type="evidence" value="ECO:0007669"/>
    <property type="project" value="UniProtKB-KW"/>
</dbReference>
<comment type="catalytic activity">
    <reaction evidence="7">
        <text>L-threonyl-[protein] + ATP = O-phospho-L-threonyl-[protein] + ADP + H(+)</text>
        <dbReference type="Rhea" id="RHEA:46608"/>
        <dbReference type="Rhea" id="RHEA-COMP:11060"/>
        <dbReference type="Rhea" id="RHEA-COMP:11605"/>
        <dbReference type="ChEBI" id="CHEBI:15378"/>
        <dbReference type="ChEBI" id="CHEBI:30013"/>
        <dbReference type="ChEBI" id="CHEBI:30616"/>
        <dbReference type="ChEBI" id="CHEBI:61977"/>
        <dbReference type="ChEBI" id="CHEBI:456216"/>
        <dbReference type="EC" id="2.7.11.1"/>
    </reaction>
</comment>
<evidence type="ECO:0000313" key="10">
    <source>
        <dbReference type="Proteomes" id="UP000030748"/>
    </source>
</evidence>
<dbReference type="Gene3D" id="1.10.510.10">
    <property type="entry name" value="Transferase(Phosphotransferase) domain 1"/>
    <property type="match status" value="1"/>
</dbReference>
<keyword evidence="3" id="KW-0808">Transferase</keyword>
<reference evidence="9 10" key="1">
    <citation type="journal article" date="2013" name="Proc. Natl. Acad. Sci. U.S.A.">
        <title>Fine-scale variation in meiotic recombination in Mimulus inferred from population shotgun sequencing.</title>
        <authorList>
            <person name="Hellsten U."/>
            <person name="Wright K.M."/>
            <person name="Jenkins J."/>
            <person name="Shu S."/>
            <person name="Yuan Y."/>
            <person name="Wessler S.R."/>
            <person name="Schmutz J."/>
            <person name="Willis J.H."/>
            <person name="Rokhsar D.S."/>
        </authorList>
    </citation>
    <scope>NUCLEOTIDE SEQUENCE [LARGE SCALE GENOMIC DNA]</scope>
    <source>
        <strain evidence="10">cv. DUN x IM62</strain>
    </source>
</reference>
<evidence type="ECO:0000256" key="4">
    <source>
        <dbReference type="ARBA" id="ARBA00022741"/>
    </source>
</evidence>
<name>A0A022RBB9_ERYGU</name>
<dbReference type="PANTHER" id="PTHR45637">
    <property type="entry name" value="FLIPPASE KINASE 1-RELATED"/>
    <property type="match status" value="1"/>
</dbReference>
<keyword evidence="5" id="KW-0418">Kinase</keyword>
<keyword evidence="2" id="KW-0723">Serine/threonine-protein kinase</keyword>
<sequence length="69" mass="7948">LMYRLLHRDPKNRLGSREGANEVKQHPFFRGINWALVRCMSPPTLDAPILEEKETTVDPGLDDLQTNVF</sequence>
<organism evidence="9 10">
    <name type="scientific">Erythranthe guttata</name>
    <name type="common">Yellow monkey flower</name>
    <name type="synonym">Mimulus guttatus</name>
    <dbReference type="NCBI Taxonomy" id="4155"/>
    <lineage>
        <taxon>Eukaryota</taxon>
        <taxon>Viridiplantae</taxon>
        <taxon>Streptophyta</taxon>
        <taxon>Embryophyta</taxon>
        <taxon>Tracheophyta</taxon>
        <taxon>Spermatophyta</taxon>
        <taxon>Magnoliopsida</taxon>
        <taxon>eudicotyledons</taxon>
        <taxon>Gunneridae</taxon>
        <taxon>Pentapetalae</taxon>
        <taxon>asterids</taxon>
        <taxon>lamiids</taxon>
        <taxon>Lamiales</taxon>
        <taxon>Phrymaceae</taxon>
        <taxon>Erythranthe</taxon>
    </lineage>
</organism>
<dbReference type="SUPFAM" id="SSF56112">
    <property type="entry name" value="Protein kinase-like (PK-like)"/>
    <property type="match status" value="1"/>
</dbReference>
<dbReference type="GO" id="GO:0004674">
    <property type="term" value="F:protein serine/threonine kinase activity"/>
    <property type="evidence" value="ECO:0007669"/>
    <property type="project" value="UniProtKB-KW"/>
</dbReference>
<feature type="non-terminal residue" evidence="9">
    <location>
        <position position="1"/>
    </location>
</feature>